<dbReference type="OrthoDB" id="9761531at2"/>
<accession>A0A0E4GAD6</accession>
<dbReference type="CDD" id="cd07725">
    <property type="entry name" value="TTHA1429-like_MBL-fold"/>
    <property type="match status" value="1"/>
</dbReference>
<evidence type="ECO:0000313" key="2">
    <source>
        <dbReference type="EMBL" id="CFX42993.1"/>
    </source>
</evidence>
<protein>
    <submittedName>
        <fullName evidence="2">Beta-lactamase-like</fullName>
    </submittedName>
</protein>
<dbReference type="SMART" id="SM00849">
    <property type="entry name" value="Lactamase_B"/>
    <property type="match status" value="1"/>
</dbReference>
<dbReference type="Gene3D" id="1.10.10.10">
    <property type="entry name" value="Winged helix-like DNA-binding domain superfamily/Winged helix DNA-binding domain"/>
    <property type="match status" value="1"/>
</dbReference>
<dbReference type="STRING" id="690567.1190"/>
<dbReference type="InterPro" id="IPR036388">
    <property type="entry name" value="WH-like_DNA-bd_sf"/>
</dbReference>
<evidence type="ECO:0000313" key="3">
    <source>
        <dbReference type="Proteomes" id="UP000045545"/>
    </source>
</evidence>
<dbReference type="PANTHER" id="PTHR23131:SF4">
    <property type="entry name" value="METALLO-BETA-LACTAMASE SUPERFAMILY POTEIN"/>
    <property type="match status" value="1"/>
</dbReference>
<dbReference type="InterPro" id="IPR036866">
    <property type="entry name" value="RibonucZ/Hydroxyglut_hydro"/>
</dbReference>
<dbReference type="InterPro" id="IPR050662">
    <property type="entry name" value="Sec-metab_biosynth-thioest"/>
</dbReference>
<name>A0A0E4GAD6_9FIRM</name>
<dbReference type="Pfam" id="PF00753">
    <property type="entry name" value="Lactamase_B"/>
    <property type="match status" value="1"/>
</dbReference>
<feature type="domain" description="Metallo-beta-lactamase" evidence="1">
    <location>
        <begin position="23"/>
        <end position="231"/>
    </location>
</feature>
<proteinExistence type="predicted"/>
<organism evidence="2 3">
    <name type="scientific">Syntrophomonas zehnderi OL-4</name>
    <dbReference type="NCBI Taxonomy" id="690567"/>
    <lineage>
        <taxon>Bacteria</taxon>
        <taxon>Bacillati</taxon>
        <taxon>Bacillota</taxon>
        <taxon>Clostridia</taxon>
        <taxon>Eubacteriales</taxon>
        <taxon>Syntrophomonadaceae</taxon>
        <taxon>Syntrophomonas</taxon>
    </lineage>
</organism>
<dbReference type="RefSeq" id="WP_046496591.1">
    <property type="nucleotide sequence ID" value="NZ_CGIH01000021.1"/>
</dbReference>
<sequence length="324" mass="37184">MIEQVLPDVYRIEIPLPNNPLKATNAYFIRGDKRNLLVDNGFNCDESRYAINEAIKQLNIRMETTDLFITHLHSDHAGLTKYLATPETTVWMSQHDSEIVAASRASSHWIIFNEFVHLSGLAADGLEEDFKKHPGYKYASEVFTDFVIVQEGDVIEVGDYSFQCIWTPGHTPGHMCLYDPAQKILLSGDHILGKITPNITLWKPEEDVLGQYLESLDKIAGLNIDTVLPGHRYMLTDCQGRIEELRTHHLRRLENIMDIIGDKTMHAAQVASQMRWDLSYKDWQDFPWGQKLFATGEAMSHLYHLHTTGELDFSSFENIVYFNR</sequence>
<dbReference type="Proteomes" id="UP000045545">
    <property type="component" value="Unassembled WGS sequence"/>
</dbReference>
<dbReference type="SUPFAM" id="SSF56281">
    <property type="entry name" value="Metallo-hydrolase/oxidoreductase"/>
    <property type="match status" value="1"/>
</dbReference>
<dbReference type="Gene3D" id="3.60.15.10">
    <property type="entry name" value="Ribonuclease Z/Hydroxyacylglutathione hydrolase-like"/>
    <property type="match status" value="1"/>
</dbReference>
<dbReference type="PANTHER" id="PTHR23131">
    <property type="entry name" value="ENDORIBONUCLEASE LACTB2"/>
    <property type="match status" value="1"/>
</dbReference>
<dbReference type="AlphaFoldDB" id="A0A0E4GAD6"/>
<gene>
    <name evidence="2" type="ORF">1190</name>
</gene>
<evidence type="ECO:0000259" key="1">
    <source>
        <dbReference type="SMART" id="SM00849"/>
    </source>
</evidence>
<dbReference type="EMBL" id="CGIH01000021">
    <property type="protein sequence ID" value="CFX42993.1"/>
    <property type="molecule type" value="Genomic_DNA"/>
</dbReference>
<reference evidence="2 3" key="1">
    <citation type="submission" date="2015-03" db="EMBL/GenBank/DDBJ databases">
        <authorList>
            <person name="Murphy D."/>
        </authorList>
    </citation>
    <scope>NUCLEOTIDE SEQUENCE [LARGE SCALE GENOMIC DNA]</scope>
    <source>
        <strain evidence="2 3">OL-4</strain>
    </source>
</reference>
<keyword evidence="3" id="KW-1185">Reference proteome</keyword>
<dbReference type="InterPro" id="IPR001279">
    <property type="entry name" value="Metallo-B-lactamas"/>
</dbReference>